<dbReference type="AlphaFoldDB" id="A0A8T0C053"/>
<evidence type="ECO:0000256" key="1">
    <source>
        <dbReference type="SAM" id="SignalP"/>
    </source>
</evidence>
<name>A0A8T0C053_9GAMM</name>
<dbReference type="Proteomes" id="UP000016480">
    <property type="component" value="Unassembled WGS sequence"/>
</dbReference>
<dbReference type="EMBL" id="AHCD03000044">
    <property type="protein sequence ID" value="KAF7781084.1"/>
    <property type="molecule type" value="Genomic_DNA"/>
</dbReference>
<evidence type="ECO:0000313" key="3">
    <source>
        <dbReference type="Proteomes" id="UP000016480"/>
    </source>
</evidence>
<comment type="caution">
    <text evidence="2">The sequence shown here is derived from an EMBL/GenBank/DDBJ whole genome shotgun (WGS) entry which is preliminary data.</text>
</comment>
<protein>
    <recommendedName>
        <fullName evidence="4">Tail specific protease domain-containing protein</fullName>
    </recommendedName>
</protein>
<reference evidence="2 3" key="1">
    <citation type="journal article" date="2012" name="J. Bacteriol.">
        <title>Genome sequence of the cycloprodigiosin-producing bacterial strain Pseudoalteromonas rubra ATCC 29570(T).</title>
        <authorList>
            <person name="Xie B.B."/>
            <person name="Shu Y.L."/>
            <person name="Qin Q.L."/>
            <person name="Rong J.C."/>
            <person name="Zhang X.Y."/>
            <person name="Chen X.L."/>
            <person name="Zhou B.C."/>
            <person name="Zhang Y.Z."/>
        </authorList>
    </citation>
    <scope>NUCLEOTIDE SEQUENCE [LARGE SCALE GENOMIC DNA]</scope>
    <source>
        <strain evidence="2 3">DSM 6842</strain>
    </source>
</reference>
<proteinExistence type="predicted"/>
<dbReference type="InterPro" id="IPR029045">
    <property type="entry name" value="ClpP/crotonase-like_dom_sf"/>
</dbReference>
<sequence length="601" mass="68428">MIKIRNLAIASLVVSGFCTAPAVMAQSTEHQADGTSLMPLPELKLDRALLKDVKQFVKLANKVRFFYPSQAVAETDWDKFVAETVVAMSQVHSYQRHQLGLQKLREIAPFINDLWQQLPELSDSDPAVAWKQSAARTFYAYQRLLSHHTYSEIKQNRFLPERDFVRVRYGWRTVLLPLVLPQHASEQGQSYRDYRRWQVGTDFKSLPVCMSTVSGMWSEIQHFWPYFEQIEVNWQQALGRLLKACAAETQFERAKAIQREFKKLQDNHVYIYFPDGYQPKNTYEYPFRVRWVEDKAVVTGISETESQLLEIGDELIAINDESFASMVDDRASWLARSEHISAYSATLLLNYTALNDPIRAEFRKADGSSVQVEATPIPVGEANYTIHHPVVPRESSVVTELEEGLWQLSLYNLTQENLEEAKLQLQKARAVVLDLRHYPRDFLAWHEGLSWFIKQPVTNHTLYEYWQKGPGRRANYQLPLPSTIEVSTSPLHVPVIALSSKTARSQTEYALTFVKEAGIPVLGVPTSGINGDYMPASYFSSDPNGGVTLIYTGLRADNADGSALIARGVQPDIYVPRTLDSIIVNEDNQLMAAIEYLKDQL</sequence>
<keyword evidence="1" id="KW-0732">Signal</keyword>
<feature type="chain" id="PRO_5035884768" description="Tail specific protease domain-containing protein" evidence="1">
    <location>
        <begin position="26"/>
        <end position="601"/>
    </location>
</feature>
<accession>A0A8T0C053</accession>
<feature type="signal peptide" evidence="1">
    <location>
        <begin position="1"/>
        <end position="25"/>
    </location>
</feature>
<dbReference type="GeneID" id="61360031"/>
<gene>
    <name evidence="2" type="ORF">PRUB_b0193</name>
</gene>
<dbReference type="SUPFAM" id="SSF52096">
    <property type="entry name" value="ClpP/crotonase"/>
    <property type="match status" value="1"/>
</dbReference>
<dbReference type="RefSeq" id="WP_010384377.1">
    <property type="nucleotide sequence ID" value="NZ_AHCD03000044.1"/>
</dbReference>
<evidence type="ECO:0000313" key="2">
    <source>
        <dbReference type="EMBL" id="KAF7781084.1"/>
    </source>
</evidence>
<organism evidence="2 3">
    <name type="scientific">Pseudoalteromonas rubra</name>
    <dbReference type="NCBI Taxonomy" id="43658"/>
    <lineage>
        <taxon>Bacteria</taxon>
        <taxon>Pseudomonadati</taxon>
        <taxon>Pseudomonadota</taxon>
        <taxon>Gammaproteobacteria</taxon>
        <taxon>Alteromonadales</taxon>
        <taxon>Pseudoalteromonadaceae</taxon>
        <taxon>Pseudoalteromonas</taxon>
    </lineage>
</organism>
<evidence type="ECO:0008006" key="4">
    <source>
        <dbReference type="Google" id="ProtNLM"/>
    </source>
</evidence>
<dbReference type="Gene3D" id="3.90.226.10">
    <property type="entry name" value="2-enoyl-CoA Hydratase, Chain A, domain 1"/>
    <property type="match status" value="1"/>
</dbReference>